<name>A0A1G6LF56_9BACI</name>
<comment type="similarity">
    <text evidence="2 6">Belongs to the KduI family.</text>
</comment>
<dbReference type="NCBIfam" id="NF002091">
    <property type="entry name" value="PRK00924.1"/>
    <property type="match status" value="1"/>
</dbReference>
<evidence type="ECO:0000256" key="5">
    <source>
        <dbReference type="ARBA" id="ARBA00023235"/>
    </source>
</evidence>
<dbReference type="STRING" id="361279.SAMN05421663_102365"/>
<evidence type="ECO:0000256" key="4">
    <source>
        <dbReference type="ARBA" id="ARBA00022833"/>
    </source>
</evidence>
<dbReference type="CDD" id="cd20294">
    <property type="entry name" value="cupin_KduI_N"/>
    <property type="match status" value="1"/>
</dbReference>
<dbReference type="GO" id="GO:0019698">
    <property type="term" value="P:D-galacturonate catabolic process"/>
    <property type="evidence" value="ECO:0007669"/>
    <property type="project" value="TreeGrafter"/>
</dbReference>
<dbReference type="InterPro" id="IPR027449">
    <property type="entry name" value="KduI_N"/>
</dbReference>
<dbReference type="UniPathway" id="UPA00545">
    <property type="reaction ID" value="UER00826"/>
</dbReference>
<comment type="catalytic activity">
    <reaction evidence="1 6">
        <text>5-dehydro-4-deoxy-D-glucuronate = 3-deoxy-D-glycero-2,5-hexodiulosonate</text>
        <dbReference type="Rhea" id="RHEA:23896"/>
        <dbReference type="ChEBI" id="CHEBI:17117"/>
        <dbReference type="ChEBI" id="CHEBI:29071"/>
        <dbReference type="EC" id="5.3.1.17"/>
    </reaction>
</comment>
<evidence type="ECO:0000313" key="8">
    <source>
        <dbReference type="Proteomes" id="UP000198666"/>
    </source>
</evidence>
<keyword evidence="4 6" id="KW-0862">Zinc</keyword>
<keyword evidence="5 6" id="KW-0413">Isomerase</keyword>
<dbReference type="SUPFAM" id="SSF51182">
    <property type="entry name" value="RmlC-like cupins"/>
    <property type="match status" value="1"/>
</dbReference>
<dbReference type="Gene3D" id="2.60.120.520">
    <property type="entry name" value="pectin degrading enzyme 5-keto 4- deoxyuronate isomerase, domain 1"/>
    <property type="match status" value="1"/>
</dbReference>
<dbReference type="HAMAP" id="MF_00687">
    <property type="entry name" value="KduI"/>
    <property type="match status" value="1"/>
</dbReference>
<comment type="function">
    <text evidence="6">Catalyzes the isomerization of 5-dehydro-4-deoxy-D-glucuronate to 3-deoxy-D-glycero-2,5-hexodiulosonate.</text>
</comment>
<keyword evidence="8" id="KW-1185">Reference proteome</keyword>
<dbReference type="InterPro" id="IPR014710">
    <property type="entry name" value="RmlC-like_jellyroll"/>
</dbReference>
<accession>A0A1G6LF56</accession>
<dbReference type="AlphaFoldDB" id="A0A1G6LF56"/>
<dbReference type="EC" id="5.3.1.17" evidence="6"/>
<evidence type="ECO:0000256" key="6">
    <source>
        <dbReference type="HAMAP-Rule" id="MF_00687"/>
    </source>
</evidence>
<feature type="binding site" evidence="6">
    <location>
        <position position="202"/>
    </location>
    <ligand>
        <name>Zn(2+)</name>
        <dbReference type="ChEBI" id="CHEBI:29105"/>
    </ligand>
</feature>
<protein>
    <recommendedName>
        <fullName evidence="6">4-deoxy-L-threo-5-hexosulose-uronate ketol-isomerase</fullName>
        <ecNumber evidence="6">5.3.1.17</ecNumber>
    </recommendedName>
    <alternativeName>
        <fullName evidence="6">5-keto-4-deoxyuronate isomerase</fullName>
    </alternativeName>
    <alternativeName>
        <fullName evidence="6">DKI isomerase</fullName>
    </alternativeName>
</protein>
<gene>
    <name evidence="6" type="primary">kduI</name>
    <name evidence="7" type="ORF">SAMN05421663_102365</name>
</gene>
<dbReference type="PANTHER" id="PTHR38461">
    <property type="entry name" value="4-DEOXY-L-THREO-5-HEXOSULOSE-URONATE KETOL-ISOMERASE"/>
    <property type="match status" value="1"/>
</dbReference>
<feature type="binding site" evidence="6">
    <location>
        <position position="195"/>
    </location>
    <ligand>
        <name>Zn(2+)</name>
        <dbReference type="ChEBI" id="CHEBI:29105"/>
    </ligand>
</feature>
<dbReference type="CDD" id="cd20491">
    <property type="entry name" value="cupin_KduI_C"/>
    <property type="match status" value="1"/>
</dbReference>
<comment type="pathway">
    <text evidence="6">Glycan metabolism; pectin degradation; 2-dehydro-3-deoxy-D-gluconate from pectin: step 4/5.</text>
</comment>
<evidence type="ECO:0000256" key="2">
    <source>
        <dbReference type="ARBA" id="ARBA00008086"/>
    </source>
</evidence>
<dbReference type="Pfam" id="PF04962">
    <property type="entry name" value="KduI"/>
    <property type="match status" value="1"/>
</dbReference>
<dbReference type="EMBL" id="FMZB01000002">
    <property type="protein sequence ID" value="SDC41888.1"/>
    <property type="molecule type" value="Genomic_DNA"/>
</dbReference>
<dbReference type="InterPro" id="IPR011051">
    <property type="entry name" value="RmlC_Cupin_sf"/>
</dbReference>
<dbReference type="InterPro" id="IPR007045">
    <property type="entry name" value="KduI"/>
</dbReference>
<dbReference type="GO" id="GO:0008270">
    <property type="term" value="F:zinc ion binding"/>
    <property type="evidence" value="ECO:0007669"/>
    <property type="project" value="UniProtKB-UniRule"/>
</dbReference>
<sequence>MMELRYSTHPEYAKTFTTEELRNHYLVEELFVSGEVKLVYSMEDRTIIGGIQPAGSAVALEGYDEIKADYFLERREVGIFNIGGNGTITVDGESYEMANKDCLYIGKGKQELLFASNDETNPAKFYLFSAPAHTSYPTKHASFRDIPGNAMGAKESANERVIRRIIHLEGIQSCQIAMGITILESGSVWNSMPTHTHNRRMEAYLYIDLDEDARMFHLMGEPNETRHLVMKNEQAVISPPWSIHCGSATSNYAFIWAMAGENKTYTDMDQVSMDELR</sequence>
<reference evidence="8" key="1">
    <citation type="submission" date="2016-10" db="EMBL/GenBank/DDBJ databases">
        <authorList>
            <person name="Varghese N."/>
            <person name="Submissions S."/>
        </authorList>
    </citation>
    <scope>NUCLEOTIDE SEQUENCE [LARGE SCALE GENOMIC DNA]</scope>
    <source>
        <strain evidence="8">DSM 21620</strain>
    </source>
</reference>
<dbReference type="PIRSF" id="PIRSF006625">
    <property type="entry name" value="KduI"/>
    <property type="match status" value="1"/>
</dbReference>
<dbReference type="Gene3D" id="2.60.120.10">
    <property type="entry name" value="Jelly Rolls"/>
    <property type="match status" value="1"/>
</dbReference>
<evidence type="ECO:0000256" key="1">
    <source>
        <dbReference type="ARBA" id="ARBA00000552"/>
    </source>
</evidence>
<dbReference type="Proteomes" id="UP000198666">
    <property type="component" value="Unassembled WGS sequence"/>
</dbReference>
<dbReference type="InterPro" id="IPR021120">
    <property type="entry name" value="KduI/IolB_isomerase"/>
</dbReference>
<dbReference type="GO" id="GO:0042840">
    <property type="term" value="P:D-glucuronate catabolic process"/>
    <property type="evidence" value="ECO:0007669"/>
    <property type="project" value="TreeGrafter"/>
</dbReference>
<feature type="binding site" evidence="6">
    <location>
        <position position="197"/>
    </location>
    <ligand>
        <name>Zn(2+)</name>
        <dbReference type="ChEBI" id="CHEBI:29105"/>
    </ligand>
</feature>
<dbReference type="GO" id="GO:0008697">
    <property type="term" value="F:4-deoxy-L-threo-5-hexosulose-uronate ketol-isomerase activity"/>
    <property type="evidence" value="ECO:0007669"/>
    <property type="project" value="UniProtKB-UniRule"/>
</dbReference>
<organism evidence="7 8">
    <name type="scientific">Terribacillus halophilus</name>
    <dbReference type="NCBI Taxonomy" id="361279"/>
    <lineage>
        <taxon>Bacteria</taxon>
        <taxon>Bacillati</taxon>
        <taxon>Bacillota</taxon>
        <taxon>Bacilli</taxon>
        <taxon>Bacillales</taxon>
        <taxon>Bacillaceae</taxon>
        <taxon>Terribacillus</taxon>
    </lineage>
</organism>
<evidence type="ECO:0000256" key="3">
    <source>
        <dbReference type="ARBA" id="ARBA00022723"/>
    </source>
</evidence>
<dbReference type="GO" id="GO:0045490">
    <property type="term" value="P:pectin catabolic process"/>
    <property type="evidence" value="ECO:0007669"/>
    <property type="project" value="UniProtKB-UniRule"/>
</dbReference>
<keyword evidence="3 6" id="KW-0479">Metal-binding</keyword>
<comment type="cofactor">
    <cofactor evidence="6">
        <name>Zn(2+)</name>
        <dbReference type="ChEBI" id="CHEBI:29105"/>
    </cofactor>
    <text evidence="6">Binds 1 zinc ion per subunit.</text>
</comment>
<evidence type="ECO:0000313" key="7">
    <source>
        <dbReference type="EMBL" id="SDC41888.1"/>
    </source>
</evidence>
<proteinExistence type="inferred from homology"/>
<feature type="binding site" evidence="6">
    <location>
        <position position="244"/>
    </location>
    <ligand>
        <name>Zn(2+)</name>
        <dbReference type="ChEBI" id="CHEBI:29105"/>
    </ligand>
</feature>
<dbReference type="PANTHER" id="PTHR38461:SF1">
    <property type="entry name" value="4-DEOXY-L-THREO-5-HEXOSULOSE-URONATE KETOL-ISOMERASE"/>
    <property type="match status" value="1"/>
</dbReference>